<comment type="caution">
    <text evidence="1">The sequence shown here is derived from an EMBL/GenBank/DDBJ whole genome shotgun (WGS) entry which is preliminary data.</text>
</comment>
<protein>
    <submittedName>
        <fullName evidence="1">DUF4230 domain-containing protein</fullName>
    </submittedName>
</protein>
<dbReference type="EMBL" id="DYUZ01000029">
    <property type="protein sequence ID" value="HJG37882.1"/>
    <property type="molecule type" value="Genomic_DNA"/>
</dbReference>
<gene>
    <name evidence="1" type="ORF">K8V70_08500</name>
</gene>
<dbReference type="InterPro" id="IPR025324">
    <property type="entry name" value="DUF4230"/>
</dbReference>
<evidence type="ECO:0000313" key="1">
    <source>
        <dbReference type="EMBL" id="HJG37882.1"/>
    </source>
</evidence>
<evidence type="ECO:0000313" key="2">
    <source>
        <dbReference type="Proteomes" id="UP000753256"/>
    </source>
</evidence>
<dbReference type="RefSeq" id="WP_273190929.1">
    <property type="nucleotide sequence ID" value="NZ_DYUZ01000029.1"/>
</dbReference>
<accession>A0A921IXJ1</accession>
<name>A0A921IXJ1_9ACTN</name>
<proteinExistence type="predicted"/>
<organism evidence="1 2">
    <name type="scientific">Enorma phocaeensis</name>
    <dbReference type="NCBI Taxonomy" id="1871019"/>
    <lineage>
        <taxon>Bacteria</taxon>
        <taxon>Bacillati</taxon>
        <taxon>Actinomycetota</taxon>
        <taxon>Coriobacteriia</taxon>
        <taxon>Coriobacteriales</taxon>
        <taxon>Coriobacteriaceae</taxon>
        <taxon>Enorma</taxon>
    </lineage>
</organism>
<dbReference type="Pfam" id="PF14014">
    <property type="entry name" value="DUF4230"/>
    <property type="match status" value="1"/>
</dbReference>
<dbReference type="AlphaFoldDB" id="A0A921IXJ1"/>
<reference evidence="1" key="2">
    <citation type="submission" date="2021-09" db="EMBL/GenBank/DDBJ databases">
        <authorList>
            <person name="Gilroy R."/>
        </authorList>
    </citation>
    <scope>NUCLEOTIDE SEQUENCE</scope>
    <source>
        <strain evidence="1">ChiHjej13B12-9602</strain>
    </source>
</reference>
<dbReference type="Proteomes" id="UP000753256">
    <property type="component" value="Unassembled WGS sequence"/>
</dbReference>
<sequence length="202" mass="22274">MLKKAGMFVICVALGALFVLGFQHFQSANVAHPEGKTDIDLTVLEESMEKNSELSTAKYLYTSSVSVTDQNTVEVFGTEVTLPFTDATYIFEFDGEIKAGYNLQDVRPFVENGNTVVIELPPAEILSHETSDVTCVYEQQSITNPLKAGEESQWIESQKAAMVKRAESLGLFDEAQQNAKVTFESLFAEAIPEGATLDVRFQ</sequence>
<reference evidence="1" key="1">
    <citation type="journal article" date="2021" name="PeerJ">
        <title>Extensive microbial diversity within the chicken gut microbiome revealed by metagenomics and culture.</title>
        <authorList>
            <person name="Gilroy R."/>
            <person name="Ravi A."/>
            <person name="Getino M."/>
            <person name="Pursley I."/>
            <person name="Horton D.L."/>
            <person name="Alikhan N.F."/>
            <person name="Baker D."/>
            <person name="Gharbi K."/>
            <person name="Hall N."/>
            <person name="Watson M."/>
            <person name="Adriaenssens E.M."/>
            <person name="Foster-Nyarko E."/>
            <person name="Jarju S."/>
            <person name="Secka A."/>
            <person name="Antonio M."/>
            <person name="Oren A."/>
            <person name="Chaudhuri R.R."/>
            <person name="La Ragione R."/>
            <person name="Hildebrand F."/>
            <person name="Pallen M.J."/>
        </authorList>
    </citation>
    <scope>NUCLEOTIDE SEQUENCE</scope>
    <source>
        <strain evidence="1">ChiHjej13B12-9602</strain>
    </source>
</reference>